<protein>
    <submittedName>
        <fullName evidence="2">Uncharacterized protein</fullName>
    </submittedName>
</protein>
<reference evidence="2" key="1">
    <citation type="submission" date="2022-05" db="EMBL/GenBank/DDBJ databases">
        <title>Sphingomonas sp. strain RMG20 Genome sequencing and assembly.</title>
        <authorList>
            <person name="Kim I."/>
        </authorList>
    </citation>
    <scope>NUCLEOTIDE SEQUENCE</scope>
    <source>
        <strain evidence="2">RMG20</strain>
    </source>
</reference>
<name>A0ABY4TTV6_9SPHN</name>
<proteinExistence type="predicted"/>
<evidence type="ECO:0000313" key="3">
    <source>
        <dbReference type="Proteomes" id="UP001055580"/>
    </source>
</evidence>
<evidence type="ECO:0000313" key="2">
    <source>
        <dbReference type="EMBL" id="URW75384.1"/>
    </source>
</evidence>
<sequence length="118" mass="12351">MIALALALLQAAAAGPAPQRWSVLAGPCPVGRDGEIVVCAPEMLQRLPLPEEREPPARPRQPAGDPRAALDNAAPPCPPRGCMSGGINLLAIGKTLVDEIGYAAKRKHPGKREPIVLD</sequence>
<accession>A0ABY4TTV6</accession>
<dbReference type="Proteomes" id="UP001055580">
    <property type="component" value="Chromosome"/>
</dbReference>
<evidence type="ECO:0000256" key="1">
    <source>
        <dbReference type="SAM" id="MobiDB-lite"/>
    </source>
</evidence>
<feature type="region of interest" description="Disordered" evidence="1">
    <location>
        <begin position="47"/>
        <end position="77"/>
    </location>
</feature>
<dbReference type="EMBL" id="CP098401">
    <property type="protein sequence ID" value="URW75384.1"/>
    <property type="molecule type" value="Genomic_DNA"/>
</dbReference>
<dbReference type="RefSeq" id="WP_250751521.1">
    <property type="nucleotide sequence ID" value="NZ_CP098401.1"/>
</dbReference>
<organism evidence="2 3">
    <name type="scientific">Sphingomonas donggukensis</name>
    <dbReference type="NCBI Taxonomy" id="2949093"/>
    <lineage>
        <taxon>Bacteria</taxon>
        <taxon>Pseudomonadati</taxon>
        <taxon>Pseudomonadota</taxon>
        <taxon>Alphaproteobacteria</taxon>
        <taxon>Sphingomonadales</taxon>
        <taxon>Sphingomonadaceae</taxon>
        <taxon>Sphingomonas</taxon>
    </lineage>
</organism>
<gene>
    <name evidence="2" type="ORF">M9980_12715</name>
</gene>
<keyword evidence="3" id="KW-1185">Reference proteome</keyword>